<evidence type="ECO:0000259" key="3">
    <source>
        <dbReference type="SMART" id="SM00785"/>
    </source>
</evidence>
<dbReference type="Pfam" id="PF04950">
    <property type="entry name" value="RIBIOP_C"/>
    <property type="match status" value="1"/>
</dbReference>
<feature type="region of interest" description="Disordered" evidence="2">
    <location>
        <begin position="199"/>
        <end position="226"/>
    </location>
</feature>
<reference evidence="5 6" key="1">
    <citation type="submission" date="2016-10" db="EMBL/GenBank/DDBJ databases">
        <title>Genome sequence of the basidiomycete white-rot fungus Trametes pubescens.</title>
        <authorList>
            <person name="Makela M.R."/>
            <person name="Granchi Z."/>
            <person name="Peng M."/>
            <person name="De Vries R.P."/>
            <person name="Grigoriev I."/>
            <person name="Riley R."/>
            <person name="Hilden K."/>
        </authorList>
    </citation>
    <scope>NUCLEOTIDE SEQUENCE [LARGE SCALE GENOMIC DNA]</scope>
    <source>
        <strain evidence="5 6">FBCC735</strain>
    </source>
</reference>
<evidence type="ECO:0000259" key="4">
    <source>
        <dbReference type="SMART" id="SM01362"/>
    </source>
</evidence>
<name>A0A1M2W6F4_TRAPU</name>
<evidence type="ECO:0000256" key="2">
    <source>
        <dbReference type="SAM" id="MobiDB-lite"/>
    </source>
</evidence>
<dbReference type="SMART" id="SM01362">
    <property type="entry name" value="DUF663"/>
    <property type="match status" value="1"/>
</dbReference>
<dbReference type="GO" id="GO:0003924">
    <property type="term" value="F:GTPase activity"/>
    <property type="evidence" value="ECO:0007669"/>
    <property type="project" value="TreeGrafter"/>
</dbReference>
<dbReference type="GO" id="GO:0000479">
    <property type="term" value="P:endonucleolytic cleavage of tricistronic rRNA transcript (SSU-rRNA, 5.8S rRNA, LSU-rRNA)"/>
    <property type="evidence" value="ECO:0007669"/>
    <property type="project" value="TreeGrafter"/>
</dbReference>
<evidence type="ECO:0000313" key="6">
    <source>
        <dbReference type="Proteomes" id="UP000184267"/>
    </source>
</evidence>
<keyword evidence="6" id="KW-1185">Reference proteome</keyword>
<proteinExistence type="inferred from homology"/>
<dbReference type="InterPro" id="IPR012948">
    <property type="entry name" value="AARP2CN"/>
</dbReference>
<dbReference type="GO" id="GO:0034511">
    <property type="term" value="F:U3 snoRNA binding"/>
    <property type="evidence" value="ECO:0007669"/>
    <property type="project" value="TreeGrafter"/>
</dbReference>
<accession>A0A1M2W6F4</accession>
<dbReference type="GO" id="GO:0030688">
    <property type="term" value="C:preribosome, small subunit precursor"/>
    <property type="evidence" value="ECO:0007669"/>
    <property type="project" value="TreeGrafter"/>
</dbReference>
<dbReference type="EMBL" id="MNAD01000163">
    <property type="protein sequence ID" value="OJT15429.1"/>
    <property type="molecule type" value="Genomic_DNA"/>
</dbReference>
<feature type="region of interest" description="Disordered" evidence="2">
    <location>
        <begin position="249"/>
        <end position="274"/>
    </location>
</feature>
<dbReference type="Pfam" id="PF08142">
    <property type="entry name" value="AARP2CN"/>
    <property type="match status" value="1"/>
</dbReference>
<sequence>MEAKEKSGVMKSLLSFIQYFVPSQTKMYDMHHAADALNAIRALCEGKPSDVKWREGRSYILGEKVDWTEDGVLSVTGVVRGAHLSANRLVHIPNHGDFQIVKILSAPLPRLTKSGTAATMDIEPQQLAEPEPEDADSLVSSNDPDDMANEQTWPTEEEMQNGANGQDENIPDAKVGTTPKRVRKIPKGMSEYQAAWIMDESDEDGEDGEGEDGEGNGGEVEMDDAEEEEMVELAAEDTEMGTDGRSVAFQDLDADEEERQLQSWRNRKREEEDDAAFPDEIDTPIDVAARTRFQRFRGLRSFRTSPWDPYENLPRDYARIFQFEDFKRTERAVKRRAEEDAGVEVGTRVTIYINDVPKEAARIVPGRPFVAFSLLQHEHKKTVLNFAVQRNTEYDGTVRSKDPLILCLGPRRLRVNPIYSQHLRGGGKGANNAHKFERYLRHGVTDVATIYGPVVYGKQPCTLLRETDDPQAPELVAMGSFLSPDTTRIVAKRLVLTGHPYKIHKKTATIRYMFFNRDDVEYFKPIQLHTKYGRTGHIKEPLGTHGYFKAHFDGPISQMDTVCMALYKRVYPKWSEDWKEGEPAPVANGKDGDAMEE</sequence>
<comment type="similarity">
    <text evidence="1">Belongs to the TRAFAC class translation factor GTPase superfamily. Bms1-like GTPase family. TSR1 subfamily.</text>
</comment>
<evidence type="ECO:0000313" key="5">
    <source>
        <dbReference type="EMBL" id="OJT15429.1"/>
    </source>
</evidence>
<dbReference type="InterPro" id="IPR039761">
    <property type="entry name" value="Bms1/Tsr1"/>
</dbReference>
<dbReference type="GO" id="GO:0005634">
    <property type="term" value="C:nucleus"/>
    <property type="evidence" value="ECO:0007669"/>
    <property type="project" value="InterPro"/>
</dbReference>
<dbReference type="OrthoDB" id="119302at2759"/>
<comment type="caution">
    <text evidence="5">The sequence shown here is derived from an EMBL/GenBank/DDBJ whole genome shotgun (WGS) entry which is preliminary data.</text>
</comment>
<dbReference type="Pfam" id="PF22298">
    <property type="entry name" value="Tsr1_G-like"/>
    <property type="match status" value="1"/>
</dbReference>
<feature type="domain" description="Ribosome biogenesis protein BMS1/TSR1 C-terminal" evidence="4">
    <location>
        <begin position="280"/>
        <end position="570"/>
    </location>
</feature>
<dbReference type="PANTHER" id="PTHR12858:SF1">
    <property type="entry name" value="PRE-RRNA-PROCESSING PROTEIN TSR1 HOMOLOG"/>
    <property type="match status" value="1"/>
</dbReference>
<dbReference type="GO" id="GO:0000462">
    <property type="term" value="P:maturation of SSU-rRNA from tricistronic rRNA transcript (SSU-rRNA, 5.8S rRNA, LSU-rRNA)"/>
    <property type="evidence" value="ECO:0007669"/>
    <property type="project" value="TreeGrafter"/>
</dbReference>
<dbReference type="PANTHER" id="PTHR12858">
    <property type="entry name" value="RIBOSOME BIOGENESIS PROTEIN"/>
    <property type="match status" value="1"/>
</dbReference>
<gene>
    <name evidence="5" type="ORF">TRAPUB_8017</name>
</gene>
<dbReference type="OMA" id="HQFMGLL"/>
<protein>
    <submittedName>
        <fullName evidence="5">Pre-rRNA-processing protein TSR1-like protein</fullName>
    </submittedName>
</protein>
<dbReference type="STRING" id="154538.A0A1M2W6F4"/>
<dbReference type="SMART" id="SM00785">
    <property type="entry name" value="AARP2CN"/>
    <property type="match status" value="1"/>
</dbReference>
<dbReference type="GO" id="GO:0005525">
    <property type="term" value="F:GTP binding"/>
    <property type="evidence" value="ECO:0007669"/>
    <property type="project" value="TreeGrafter"/>
</dbReference>
<dbReference type="InterPro" id="IPR007034">
    <property type="entry name" value="BMS1_TSR1_C"/>
</dbReference>
<feature type="region of interest" description="Disordered" evidence="2">
    <location>
        <begin position="126"/>
        <end position="174"/>
    </location>
</feature>
<feature type="domain" description="AARP2CN" evidence="3">
    <location>
        <begin position="35"/>
        <end position="110"/>
    </location>
</feature>
<evidence type="ECO:0000256" key="1">
    <source>
        <dbReference type="ARBA" id="ARBA00038288"/>
    </source>
</evidence>
<dbReference type="Proteomes" id="UP000184267">
    <property type="component" value="Unassembled WGS sequence"/>
</dbReference>
<organism evidence="5 6">
    <name type="scientific">Trametes pubescens</name>
    <name type="common">White-rot fungus</name>
    <dbReference type="NCBI Taxonomy" id="154538"/>
    <lineage>
        <taxon>Eukaryota</taxon>
        <taxon>Fungi</taxon>
        <taxon>Dikarya</taxon>
        <taxon>Basidiomycota</taxon>
        <taxon>Agaricomycotina</taxon>
        <taxon>Agaricomycetes</taxon>
        <taxon>Polyporales</taxon>
        <taxon>Polyporaceae</taxon>
        <taxon>Trametes</taxon>
    </lineage>
</organism>
<dbReference type="AlphaFoldDB" id="A0A1M2W6F4"/>
<feature type="region of interest" description="Disordered" evidence="2">
    <location>
        <begin position="578"/>
        <end position="597"/>
    </location>
</feature>